<dbReference type="InterPro" id="IPR003663">
    <property type="entry name" value="Sugar/inositol_transpt"/>
</dbReference>
<evidence type="ECO:0000313" key="10">
    <source>
        <dbReference type="EMBL" id="KRN66869.1"/>
    </source>
</evidence>
<dbReference type="Gene3D" id="1.20.1250.20">
    <property type="entry name" value="MFS general substrate transporter like domains"/>
    <property type="match status" value="1"/>
</dbReference>
<dbReference type="Proteomes" id="UP000051568">
    <property type="component" value="Unassembled WGS sequence"/>
</dbReference>
<name>A0A0R2IVB6_9LACO</name>
<feature type="transmembrane region" description="Helical" evidence="8">
    <location>
        <begin position="107"/>
        <end position="128"/>
    </location>
</feature>
<dbReference type="PANTHER" id="PTHR48023">
    <property type="entry name" value="D-XYLOSE-PROTON SYMPORTER-LIKE 2"/>
    <property type="match status" value="1"/>
</dbReference>
<dbReference type="InterPro" id="IPR050820">
    <property type="entry name" value="MFS_Sugar_Transporter"/>
</dbReference>
<feature type="transmembrane region" description="Helical" evidence="8">
    <location>
        <begin position="82"/>
        <end position="101"/>
    </location>
</feature>
<comment type="subcellular location">
    <subcellularLocation>
        <location evidence="1">Cell membrane</location>
        <topology evidence="1">Multi-pass membrane protein</topology>
    </subcellularLocation>
</comment>
<feature type="transmembrane region" description="Helical" evidence="8">
    <location>
        <begin position="351"/>
        <end position="373"/>
    </location>
</feature>
<dbReference type="InterPro" id="IPR020846">
    <property type="entry name" value="MFS_dom"/>
</dbReference>
<feature type="transmembrane region" description="Helical" evidence="8">
    <location>
        <begin position="171"/>
        <end position="189"/>
    </location>
</feature>
<feature type="transmembrane region" description="Helical" evidence="8">
    <location>
        <begin position="253"/>
        <end position="275"/>
    </location>
</feature>
<feature type="transmembrane region" description="Helical" evidence="8">
    <location>
        <begin position="295"/>
        <end position="313"/>
    </location>
</feature>
<evidence type="ECO:0000259" key="9">
    <source>
        <dbReference type="PROSITE" id="PS50850"/>
    </source>
</evidence>
<dbReference type="AlphaFoldDB" id="A0A0R2IVB6"/>
<feature type="transmembrane region" description="Helical" evidence="8">
    <location>
        <begin position="50"/>
        <end position="70"/>
    </location>
</feature>
<keyword evidence="4 8" id="KW-0812">Transmembrane</keyword>
<dbReference type="EMBL" id="JQBR01000003">
    <property type="protein sequence ID" value="KRN66869.1"/>
    <property type="molecule type" value="Genomic_DNA"/>
</dbReference>
<organism evidence="10 11">
    <name type="scientific">Pediococcus cellicola</name>
    <dbReference type="NCBI Taxonomy" id="319652"/>
    <lineage>
        <taxon>Bacteria</taxon>
        <taxon>Bacillati</taxon>
        <taxon>Bacillota</taxon>
        <taxon>Bacilli</taxon>
        <taxon>Lactobacillales</taxon>
        <taxon>Lactobacillaceae</taxon>
        <taxon>Pediococcus</taxon>
    </lineage>
</organism>
<dbReference type="GO" id="GO:0022857">
    <property type="term" value="F:transmembrane transporter activity"/>
    <property type="evidence" value="ECO:0007669"/>
    <property type="project" value="InterPro"/>
</dbReference>
<evidence type="ECO:0000313" key="11">
    <source>
        <dbReference type="Proteomes" id="UP000051568"/>
    </source>
</evidence>
<evidence type="ECO:0000256" key="7">
    <source>
        <dbReference type="RuleBase" id="RU003346"/>
    </source>
</evidence>
<feature type="transmembrane region" description="Helical" evidence="8">
    <location>
        <begin position="16"/>
        <end position="38"/>
    </location>
</feature>
<dbReference type="InterPro" id="IPR005828">
    <property type="entry name" value="MFS_sugar_transport-like"/>
</dbReference>
<evidence type="ECO:0000256" key="8">
    <source>
        <dbReference type="SAM" id="Phobius"/>
    </source>
</evidence>
<dbReference type="InterPro" id="IPR036259">
    <property type="entry name" value="MFS_trans_sf"/>
</dbReference>
<dbReference type="Pfam" id="PF00083">
    <property type="entry name" value="Sugar_tr"/>
    <property type="match status" value="1"/>
</dbReference>
<dbReference type="PROSITE" id="PS50850">
    <property type="entry name" value="MFS"/>
    <property type="match status" value="1"/>
</dbReference>
<dbReference type="PROSITE" id="PS00217">
    <property type="entry name" value="SUGAR_TRANSPORT_2"/>
    <property type="match status" value="1"/>
</dbReference>
<evidence type="ECO:0000256" key="2">
    <source>
        <dbReference type="ARBA" id="ARBA00010992"/>
    </source>
</evidence>
<dbReference type="PRINTS" id="PR00171">
    <property type="entry name" value="SUGRTRNSPORT"/>
</dbReference>
<evidence type="ECO:0000256" key="3">
    <source>
        <dbReference type="ARBA" id="ARBA00022448"/>
    </source>
</evidence>
<feature type="transmembrane region" description="Helical" evidence="8">
    <location>
        <begin position="385"/>
        <end position="405"/>
    </location>
</feature>
<dbReference type="NCBIfam" id="TIGR00879">
    <property type="entry name" value="SP"/>
    <property type="match status" value="1"/>
</dbReference>
<feature type="domain" description="Major facilitator superfamily (MFS) profile" evidence="9">
    <location>
        <begin position="14"/>
        <end position="440"/>
    </location>
</feature>
<accession>A0A0R2IVB6</accession>
<feature type="transmembrane region" description="Helical" evidence="8">
    <location>
        <begin position="320"/>
        <end position="339"/>
    </location>
</feature>
<keyword evidence="11" id="KW-1185">Reference proteome</keyword>
<proteinExistence type="inferred from homology"/>
<comment type="similarity">
    <text evidence="2 7">Belongs to the major facilitator superfamily. Sugar transporter (TC 2.A.1.1) family.</text>
</comment>
<dbReference type="InterPro" id="IPR005829">
    <property type="entry name" value="Sugar_transporter_CS"/>
</dbReference>
<dbReference type="PATRIC" id="fig|319652.3.peg.962"/>
<evidence type="ECO:0000256" key="5">
    <source>
        <dbReference type="ARBA" id="ARBA00022989"/>
    </source>
</evidence>
<gene>
    <name evidence="10" type="ORF">IV80_GL000957</name>
</gene>
<evidence type="ECO:0000256" key="6">
    <source>
        <dbReference type="ARBA" id="ARBA00023136"/>
    </source>
</evidence>
<comment type="caution">
    <text evidence="10">The sequence shown here is derived from an EMBL/GenBank/DDBJ whole genome shotgun (WGS) entry which is preliminary data.</text>
</comment>
<dbReference type="GO" id="GO:0005886">
    <property type="term" value="C:plasma membrane"/>
    <property type="evidence" value="ECO:0007669"/>
    <property type="project" value="UniProtKB-SubCell"/>
</dbReference>
<dbReference type="PANTHER" id="PTHR48023:SF4">
    <property type="entry name" value="D-XYLOSE-PROTON SYMPORTER-LIKE 2"/>
    <property type="match status" value="1"/>
</dbReference>
<evidence type="ECO:0000256" key="4">
    <source>
        <dbReference type="ARBA" id="ARBA00022692"/>
    </source>
</evidence>
<feature type="transmembrane region" description="Helical" evidence="8">
    <location>
        <begin position="148"/>
        <end position="165"/>
    </location>
</feature>
<reference evidence="10 11" key="1">
    <citation type="journal article" date="2015" name="Genome Announc.">
        <title>Expanding the biotechnology potential of lactobacilli through comparative genomics of 213 strains and associated genera.</title>
        <authorList>
            <person name="Sun Z."/>
            <person name="Harris H.M."/>
            <person name="McCann A."/>
            <person name="Guo C."/>
            <person name="Argimon S."/>
            <person name="Zhang W."/>
            <person name="Yang X."/>
            <person name="Jeffery I.B."/>
            <person name="Cooney J.C."/>
            <person name="Kagawa T.F."/>
            <person name="Liu W."/>
            <person name="Song Y."/>
            <person name="Salvetti E."/>
            <person name="Wrobel A."/>
            <person name="Rasinkangas P."/>
            <person name="Parkhill J."/>
            <person name="Rea M.C."/>
            <person name="O'Sullivan O."/>
            <person name="Ritari J."/>
            <person name="Douillard F.P."/>
            <person name="Paul Ross R."/>
            <person name="Yang R."/>
            <person name="Briner A.E."/>
            <person name="Felis G.E."/>
            <person name="de Vos W.M."/>
            <person name="Barrangou R."/>
            <person name="Klaenhammer T.R."/>
            <person name="Caufield P.W."/>
            <person name="Cui Y."/>
            <person name="Zhang H."/>
            <person name="O'Toole P.W."/>
        </authorList>
    </citation>
    <scope>NUCLEOTIDE SEQUENCE [LARGE SCALE GENOMIC DNA]</scope>
    <source>
        <strain evidence="10 11">DSM 17757</strain>
    </source>
</reference>
<protein>
    <submittedName>
        <fullName evidence="10">D-xylose proton-symporter</fullName>
    </submittedName>
</protein>
<evidence type="ECO:0000256" key="1">
    <source>
        <dbReference type="ARBA" id="ARBA00004651"/>
    </source>
</evidence>
<dbReference type="GO" id="GO:1904659">
    <property type="term" value="P:D-glucose transmembrane transport"/>
    <property type="evidence" value="ECO:0007669"/>
    <property type="project" value="TreeGrafter"/>
</dbReference>
<dbReference type="SUPFAM" id="SSF103473">
    <property type="entry name" value="MFS general substrate transporter"/>
    <property type="match status" value="1"/>
</dbReference>
<keyword evidence="6 8" id="KW-0472">Membrane</keyword>
<keyword evidence="3 7" id="KW-0813">Transport</keyword>
<dbReference type="OrthoDB" id="9783823at2"/>
<dbReference type="STRING" id="319652.IV80_GL000957"/>
<feature type="transmembrane region" description="Helical" evidence="8">
    <location>
        <begin position="417"/>
        <end position="436"/>
    </location>
</feature>
<sequence>MIYLHQRTRNLRHTTSVITIGGLLFGYDTGVINGALPFMSNRSQLNLNAMGQGLVSSVLILGAALGSMFTGKISEVYGRHRVVQWIASLFIVANLLCALAINEPIFITFRFVLGIAVGAASEVIPVYLSEISPIRARGMVVTRNDFKIVLGQFFAYVVNAILGGVFGHVMWIWRVMLFMATLPAWLLLLENRSVPESPVWLWKKGYLKKAKTVMLNYLRPKEAKQEAASLEADGTKVQTLNWREIIFSRHFKLIMIGVGLAIAQQITGVNAIMYYGTLMLEKTGLTRSSSLYGNIMIGLVSVLSVGISVRIVGRYQRRHLLLMGLIGSSTILAALSLITHQLAGTTLALTVLGFITLFLICQQGLISPLIWLILSELFPINMRDVGMSVATFFVWFADFAVSLVYPILMNAIGLSQVFRVFAGCGVLCIIFVYLVVPETKNNLWTTSSKADLQAQEIQALK</sequence>
<keyword evidence="5 8" id="KW-1133">Transmembrane helix</keyword>